<reference evidence="2 3" key="1">
    <citation type="submission" date="2016-04" db="EMBL/GenBank/DDBJ databases">
        <title>A degradative enzymes factory behind the ericoid mycorrhizal symbiosis.</title>
        <authorList>
            <consortium name="DOE Joint Genome Institute"/>
            <person name="Martino E."/>
            <person name="Morin E."/>
            <person name="Grelet G."/>
            <person name="Kuo A."/>
            <person name="Kohler A."/>
            <person name="Daghino S."/>
            <person name="Barry K."/>
            <person name="Choi C."/>
            <person name="Cichocki N."/>
            <person name="Clum A."/>
            <person name="Copeland A."/>
            <person name="Hainaut M."/>
            <person name="Haridas S."/>
            <person name="Labutti K."/>
            <person name="Lindquist E."/>
            <person name="Lipzen A."/>
            <person name="Khouja H.-R."/>
            <person name="Murat C."/>
            <person name="Ohm R."/>
            <person name="Olson A."/>
            <person name="Spatafora J."/>
            <person name="Veneault-Fourrey C."/>
            <person name="Henrissat B."/>
            <person name="Grigoriev I."/>
            <person name="Martin F."/>
            <person name="Perotto S."/>
        </authorList>
    </citation>
    <scope>NUCLEOTIDE SEQUENCE [LARGE SCALE GENOMIC DNA]</scope>
    <source>
        <strain evidence="2 3">E</strain>
    </source>
</reference>
<proteinExistence type="predicted"/>
<name>A0A2J6SQL5_9HELO</name>
<sequence length="83" mass="8922">MLCVVCEAIFGMLPDPSIRRIIVHFYLTPRTTCVFSLASSRVSTSFPCPRSPPHCPSSSPLPTSTPLSAPPEISKTAPRAATH</sequence>
<dbReference type="EMBL" id="KZ613895">
    <property type="protein sequence ID" value="PMD53071.1"/>
    <property type="molecule type" value="Genomic_DNA"/>
</dbReference>
<organism evidence="2 3">
    <name type="scientific">Hyaloscypha bicolor E</name>
    <dbReference type="NCBI Taxonomy" id="1095630"/>
    <lineage>
        <taxon>Eukaryota</taxon>
        <taxon>Fungi</taxon>
        <taxon>Dikarya</taxon>
        <taxon>Ascomycota</taxon>
        <taxon>Pezizomycotina</taxon>
        <taxon>Leotiomycetes</taxon>
        <taxon>Helotiales</taxon>
        <taxon>Hyaloscyphaceae</taxon>
        <taxon>Hyaloscypha</taxon>
        <taxon>Hyaloscypha bicolor</taxon>
    </lineage>
</organism>
<keyword evidence="3" id="KW-1185">Reference proteome</keyword>
<evidence type="ECO:0000313" key="3">
    <source>
        <dbReference type="Proteomes" id="UP000235371"/>
    </source>
</evidence>
<feature type="compositionally biased region" description="Low complexity" evidence="1">
    <location>
        <begin position="56"/>
        <end position="71"/>
    </location>
</feature>
<dbReference type="Proteomes" id="UP000235371">
    <property type="component" value="Unassembled WGS sequence"/>
</dbReference>
<evidence type="ECO:0000313" key="2">
    <source>
        <dbReference type="EMBL" id="PMD53071.1"/>
    </source>
</evidence>
<gene>
    <name evidence="2" type="ORF">K444DRAFT_197813</name>
</gene>
<evidence type="ECO:0000256" key="1">
    <source>
        <dbReference type="SAM" id="MobiDB-lite"/>
    </source>
</evidence>
<dbReference type="GeneID" id="36579066"/>
<dbReference type="InParanoid" id="A0A2J6SQL5"/>
<dbReference type="AlphaFoldDB" id="A0A2J6SQL5"/>
<accession>A0A2J6SQL5</accession>
<feature type="region of interest" description="Disordered" evidence="1">
    <location>
        <begin position="45"/>
        <end position="83"/>
    </location>
</feature>
<protein>
    <submittedName>
        <fullName evidence="2">Uncharacterized protein</fullName>
    </submittedName>
</protein>
<dbReference type="RefSeq" id="XP_024729975.1">
    <property type="nucleotide sequence ID" value="XM_024870984.1"/>
</dbReference>